<comment type="similarity">
    <text evidence="3">Belongs to the alpha-ketoglutarate dehydrogenase family.</text>
</comment>
<dbReference type="NCBIfam" id="NF006914">
    <property type="entry name" value="PRK09404.1"/>
    <property type="match status" value="1"/>
</dbReference>
<dbReference type="Gene3D" id="1.10.287.1150">
    <property type="entry name" value="TPP helical domain"/>
    <property type="match status" value="1"/>
</dbReference>
<evidence type="ECO:0000259" key="12">
    <source>
        <dbReference type="SMART" id="SM00861"/>
    </source>
</evidence>
<dbReference type="InterPro" id="IPR005475">
    <property type="entry name" value="Transketolase-like_Pyr-bd"/>
</dbReference>
<evidence type="ECO:0000256" key="9">
    <source>
        <dbReference type="ARBA" id="ARBA00023152"/>
    </source>
</evidence>
<dbReference type="EMBL" id="LOCO01000009">
    <property type="protein sequence ID" value="KXO09818.1"/>
    <property type="molecule type" value="Genomic_DNA"/>
</dbReference>
<evidence type="ECO:0000256" key="3">
    <source>
        <dbReference type="ARBA" id="ARBA00006936"/>
    </source>
</evidence>
<proteinExistence type="inferred from homology"/>
<evidence type="ECO:0000256" key="2">
    <source>
        <dbReference type="ARBA" id="ARBA00003906"/>
    </source>
</evidence>
<evidence type="ECO:0000256" key="6">
    <source>
        <dbReference type="ARBA" id="ARBA00013321"/>
    </source>
</evidence>
<evidence type="ECO:0000256" key="1">
    <source>
        <dbReference type="ARBA" id="ARBA00001964"/>
    </source>
</evidence>
<dbReference type="EC" id="1.2.4.2" evidence="5"/>
<keyword evidence="7 13" id="KW-0560">Oxidoreductase</keyword>
<accession>A0A137SBR8</accession>
<evidence type="ECO:0000256" key="11">
    <source>
        <dbReference type="ARBA" id="ARBA00051911"/>
    </source>
</evidence>
<dbReference type="NCBIfam" id="TIGR00239">
    <property type="entry name" value="2oxo_dh_E1"/>
    <property type="match status" value="1"/>
</dbReference>
<organism evidence="13 14">
    <name type="scientific">Marinobacter excellens LAMA 842</name>
    <dbReference type="NCBI Taxonomy" id="1306954"/>
    <lineage>
        <taxon>Bacteria</taxon>
        <taxon>Pseudomonadati</taxon>
        <taxon>Pseudomonadota</taxon>
        <taxon>Gammaproteobacteria</taxon>
        <taxon>Pseudomonadales</taxon>
        <taxon>Marinobacteraceae</taxon>
        <taxon>Marinobacter</taxon>
    </lineage>
</organism>
<dbReference type="GO" id="GO:0004591">
    <property type="term" value="F:oxoglutarate dehydrogenase (succinyl-transferring) activity"/>
    <property type="evidence" value="ECO:0007669"/>
    <property type="project" value="UniProtKB-EC"/>
</dbReference>
<evidence type="ECO:0000256" key="10">
    <source>
        <dbReference type="ARBA" id="ARBA00030680"/>
    </source>
</evidence>
<dbReference type="FunFam" id="1.10.287.1150:FF:000004">
    <property type="entry name" value="2-oxoglutarate dehydrogenase E1 component"/>
    <property type="match status" value="1"/>
</dbReference>
<gene>
    <name evidence="13" type="ORF">J122_2096</name>
</gene>
<dbReference type="PANTHER" id="PTHR23152">
    <property type="entry name" value="2-OXOGLUTARATE DEHYDROGENASE"/>
    <property type="match status" value="1"/>
</dbReference>
<evidence type="ECO:0000313" key="13">
    <source>
        <dbReference type="EMBL" id="KXO09818.1"/>
    </source>
</evidence>
<dbReference type="AlphaFoldDB" id="A0A137SBR8"/>
<sequence>MPGSVAEYKKSLGTENILAGCGGQSHAVITRIDCELPLADHTGSPAPAQGELFKMHESIMEQLWQTSHLQGGNLAYVEQLFETYLTDPNAVPEEWRSYFDKLPSVDGYHGRDIVHSTIREQFEHISRNQRFLASSGVPASATSDADKKQIRVLQLINAFRFRGHQESKLDPLGVWQRESVEDLEPSFHELGESDLDLEFQTGSLNFGSETMKLGDIVQGLRQTYCESIGAEYMHVVDTRIKRWFQQRMEPVRSRPEYEAQTRKHILERLTAAEGLEKYLGSRYPGVKRFGLEGGESLIPCLDELIQRAGSYGAKEIVLGMAHRGRLNVLVNTLGKNPKELFDEFEGKKLADSGSGDVKYHQGFSSNVMTPGGEVHLAMAFNPSHLEIVSPVVVGSVRARQDRRGDTDGSKVVPIVMHGDAAFAGQGVVMETFQMSQTRGFGVGGTIHIVINNQVGFTTSRQEDARSTEYCTDVAKMVQAPILHVNADDPEAVMFVTQMAMDYRNEFKRDVVIDLVCYRRRGHNEADEPAATQPLMYEKIRKLKTTRNLYADHLVEAGVITEEEAKQMETDYRDALDKGDHVVKSLVKEPNKELYVDWAPYLGHEWTAKCKTSVALKTIQKLGKKITEVPEGFSIQRQVSKIVNDREKMTAGALSLNWGYGEMMAYATLLNEGHPIRLTGQDVGRGTFSHRHAVLHNQKDGSTHISLQNLKDEQPKFDIYDSLLSEEAVMAFEYGYSTTTPDALIVWEAQFGDFANGAQVVIDQFLTSGEHKWGRLCGLTLLLPHGYEGQGPEHSSARLERFLQLCAEHNIQVCVPTTPSQVFHMLRRQVKRPLRKPLVAITPKSLLRHKEAISGLDDLTSGTFQTVLPEKEPSDPKKVSRLIMCSGKVYYDLLEKKKADERDDVAIVRIEQLYPFPGDDLDELLAQYPKLKHVVWCQEEPMNQGAWYCSQHHMRNALQRLNPKLYLQYAGREASAAPACGHMSVHIEEQKKLVNDAFEI</sequence>
<evidence type="ECO:0000256" key="7">
    <source>
        <dbReference type="ARBA" id="ARBA00023002"/>
    </source>
</evidence>
<reference evidence="14" key="1">
    <citation type="submission" date="2015-12" db="EMBL/GenBank/DDBJ databases">
        <authorList>
            <person name="Lima A."/>
            <person name="Farahani Zayas N."/>
            <person name="Castro Da Silva M.A."/>
            <person name="Cabral A."/>
            <person name="Pessatti M.L."/>
        </authorList>
    </citation>
    <scope>NUCLEOTIDE SEQUENCE [LARGE SCALE GENOMIC DNA]</scope>
    <source>
        <strain evidence="14">LAMA 842</strain>
    </source>
</reference>
<feature type="domain" description="Transketolase-like pyrimidine-binding" evidence="12">
    <location>
        <begin position="655"/>
        <end position="848"/>
    </location>
</feature>
<dbReference type="SMART" id="SM00861">
    <property type="entry name" value="Transket_pyr"/>
    <property type="match status" value="1"/>
</dbReference>
<keyword evidence="8" id="KW-0786">Thiamine pyrophosphate</keyword>
<dbReference type="CDD" id="cd02016">
    <property type="entry name" value="TPP_E1_OGDC_like"/>
    <property type="match status" value="1"/>
</dbReference>
<dbReference type="GO" id="GO:0045252">
    <property type="term" value="C:oxoglutarate dehydrogenase complex"/>
    <property type="evidence" value="ECO:0007669"/>
    <property type="project" value="TreeGrafter"/>
</dbReference>
<dbReference type="NCBIfam" id="NF008907">
    <property type="entry name" value="PRK12270.1"/>
    <property type="match status" value="1"/>
</dbReference>
<dbReference type="Pfam" id="PF00676">
    <property type="entry name" value="E1_dh"/>
    <property type="match status" value="1"/>
</dbReference>
<evidence type="ECO:0000256" key="4">
    <source>
        <dbReference type="ARBA" id="ARBA00011301"/>
    </source>
</evidence>
<dbReference type="InterPro" id="IPR001017">
    <property type="entry name" value="DH_E1"/>
</dbReference>
<comment type="catalytic activity">
    <reaction evidence="11">
        <text>N(6)-[(R)-lipoyl]-L-lysyl-[protein] + 2-oxoglutarate + H(+) = N(6)-[(R)-S(8)-succinyldihydrolipoyl]-L-lysyl-[protein] + CO2</text>
        <dbReference type="Rhea" id="RHEA:12188"/>
        <dbReference type="Rhea" id="RHEA-COMP:10474"/>
        <dbReference type="Rhea" id="RHEA-COMP:20092"/>
        <dbReference type="ChEBI" id="CHEBI:15378"/>
        <dbReference type="ChEBI" id="CHEBI:16526"/>
        <dbReference type="ChEBI" id="CHEBI:16810"/>
        <dbReference type="ChEBI" id="CHEBI:83099"/>
        <dbReference type="ChEBI" id="CHEBI:83120"/>
        <dbReference type="EC" id="1.2.4.2"/>
    </reaction>
</comment>
<dbReference type="PATRIC" id="fig|1306954.6.peg.4066"/>
<evidence type="ECO:0000256" key="8">
    <source>
        <dbReference type="ARBA" id="ARBA00023052"/>
    </source>
</evidence>
<dbReference type="GO" id="GO:0006096">
    <property type="term" value="P:glycolytic process"/>
    <property type="evidence" value="ECO:0007669"/>
    <property type="project" value="UniProtKB-KW"/>
</dbReference>
<comment type="cofactor">
    <cofactor evidence="1">
        <name>thiamine diphosphate</name>
        <dbReference type="ChEBI" id="CHEBI:58937"/>
    </cofactor>
</comment>
<dbReference type="PANTHER" id="PTHR23152:SF4">
    <property type="entry name" value="2-OXOADIPATE DEHYDROGENASE COMPLEX COMPONENT E1"/>
    <property type="match status" value="1"/>
</dbReference>
<evidence type="ECO:0000256" key="5">
    <source>
        <dbReference type="ARBA" id="ARBA00012280"/>
    </source>
</evidence>
<dbReference type="GO" id="GO:0006099">
    <property type="term" value="P:tricarboxylic acid cycle"/>
    <property type="evidence" value="ECO:0007669"/>
    <property type="project" value="TreeGrafter"/>
</dbReference>
<dbReference type="Pfam" id="PF02779">
    <property type="entry name" value="Transket_pyr"/>
    <property type="match status" value="1"/>
</dbReference>
<dbReference type="InterPro" id="IPR032106">
    <property type="entry name" value="2-oxogl_dehyd_N"/>
</dbReference>
<dbReference type="PIRSF" id="PIRSF000157">
    <property type="entry name" value="Oxoglu_dh_E1"/>
    <property type="match status" value="1"/>
</dbReference>
<dbReference type="Gene3D" id="3.40.50.11610">
    <property type="entry name" value="Multifunctional 2-oxoglutarate metabolism enzyme, C-terminal domain"/>
    <property type="match status" value="1"/>
</dbReference>
<dbReference type="GO" id="GO:0030976">
    <property type="term" value="F:thiamine pyrophosphate binding"/>
    <property type="evidence" value="ECO:0007669"/>
    <property type="project" value="InterPro"/>
</dbReference>
<dbReference type="SUPFAM" id="SSF52518">
    <property type="entry name" value="Thiamin diphosphate-binding fold (THDP-binding)"/>
    <property type="match status" value="2"/>
</dbReference>
<dbReference type="Gene3D" id="3.40.50.12470">
    <property type="match status" value="1"/>
</dbReference>
<keyword evidence="14" id="KW-1185">Reference proteome</keyword>
<keyword evidence="9" id="KW-0324">Glycolysis</keyword>
<evidence type="ECO:0000313" key="14">
    <source>
        <dbReference type="Proteomes" id="UP000070282"/>
    </source>
</evidence>
<name>A0A137SBR8_9GAMM</name>
<dbReference type="Proteomes" id="UP000070282">
    <property type="component" value="Unassembled WGS sequence"/>
</dbReference>
<dbReference type="InterPro" id="IPR011603">
    <property type="entry name" value="2oxoglutarate_DH_E1"/>
</dbReference>
<dbReference type="InterPro" id="IPR029061">
    <property type="entry name" value="THDP-binding"/>
</dbReference>
<dbReference type="InterPro" id="IPR031717">
    <property type="entry name" value="ODO-1/KGD_C"/>
</dbReference>
<dbReference type="Pfam" id="PF16870">
    <property type="entry name" value="OxoGdeHyase_C"/>
    <property type="match status" value="1"/>
</dbReference>
<comment type="caution">
    <text evidence="13">The sequence shown here is derived from an EMBL/GenBank/DDBJ whole genome shotgun (WGS) entry which is preliminary data.</text>
</comment>
<dbReference type="FunFam" id="3.40.50.12470:FF:000009">
    <property type="entry name" value="2-oxoglutarate dehydrogenase E1 component"/>
    <property type="match status" value="1"/>
</dbReference>
<dbReference type="Gene3D" id="3.40.50.970">
    <property type="match status" value="1"/>
</dbReference>
<protein>
    <recommendedName>
        <fullName evidence="6">2-oxoglutarate dehydrogenase E1 component</fullName>
        <ecNumber evidence="5">1.2.4.2</ecNumber>
    </recommendedName>
    <alternativeName>
        <fullName evidence="10">Alpha-ketoglutarate dehydrogenase</fullName>
    </alternativeName>
</protein>
<dbReference type="GO" id="GO:0005829">
    <property type="term" value="C:cytosol"/>
    <property type="evidence" value="ECO:0007669"/>
    <property type="project" value="TreeGrafter"/>
</dbReference>
<comment type="function">
    <text evidence="2">E1 component of the 2-oxoglutarate dehydrogenase (OGDH) complex which catalyzes the decarboxylation of 2-oxoglutarate, the first step in the conversion of 2-oxoglutarate to succinyl-CoA and CO(2).</text>
</comment>
<comment type="subunit">
    <text evidence="4">Homodimer. Part of the 2-oxoglutarate dehydrogenase (OGDH) complex composed of E1 (2-oxoglutarate dehydrogenase), E2 (dihydrolipoamide succinyltransferase) and E3 (dihydrolipoamide dehydrogenase); the complex contains multiple copies of the three enzymatic components (E1, E2 and E3).</text>
</comment>
<dbReference type="Pfam" id="PF16078">
    <property type="entry name" value="2-oxogl_dehyd_N"/>
    <property type="match status" value="1"/>
</dbReference>
<dbReference type="InterPro" id="IPR042179">
    <property type="entry name" value="KGD_C_sf"/>
</dbReference>
<dbReference type="FunFam" id="3.40.50.970:FF:000014">
    <property type="entry name" value="2-oxoglutarate dehydrogenase E1 component"/>
    <property type="match status" value="1"/>
</dbReference>